<dbReference type="AlphaFoldDB" id="A0A2P2NU29"/>
<keyword evidence="1" id="KW-1133">Transmembrane helix</keyword>
<evidence type="ECO:0000256" key="1">
    <source>
        <dbReference type="SAM" id="Phobius"/>
    </source>
</evidence>
<sequence>MVPKAFCESINISKQHLNEPLTLQNVFLLLYMLLYSIYFPCGT</sequence>
<dbReference type="EMBL" id="GGEC01065522">
    <property type="protein sequence ID" value="MBX46006.1"/>
    <property type="molecule type" value="Transcribed_RNA"/>
</dbReference>
<feature type="transmembrane region" description="Helical" evidence="1">
    <location>
        <begin position="21"/>
        <end position="39"/>
    </location>
</feature>
<proteinExistence type="predicted"/>
<keyword evidence="1" id="KW-0812">Transmembrane</keyword>
<organism evidence="2">
    <name type="scientific">Rhizophora mucronata</name>
    <name type="common">Asiatic mangrove</name>
    <dbReference type="NCBI Taxonomy" id="61149"/>
    <lineage>
        <taxon>Eukaryota</taxon>
        <taxon>Viridiplantae</taxon>
        <taxon>Streptophyta</taxon>
        <taxon>Embryophyta</taxon>
        <taxon>Tracheophyta</taxon>
        <taxon>Spermatophyta</taxon>
        <taxon>Magnoliopsida</taxon>
        <taxon>eudicotyledons</taxon>
        <taxon>Gunneridae</taxon>
        <taxon>Pentapetalae</taxon>
        <taxon>rosids</taxon>
        <taxon>fabids</taxon>
        <taxon>Malpighiales</taxon>
        <taxon>Rhizophoraceae</taxon>
        <taxon>Rhizophora</taxon>
    </lineage>
</organism>
<name>A0A2P2NU29_RHIMU</name>
<reference evidence="2" key="1">
    <citation type="submission" date="2018-02" db="EMBL/GenBank/DDBJ databases">
        <title>Rhizophora mucronata_Transcriptome.</title>
        <authorList>
            <person name="Meera S.P."/>
            <person name="Sreeshan A."/>
            <person name="Augustine A."/>
        </authorList>
    </citation>
    <scope>NUCLEOTIDE SEQUENCE</scope>
    <source>
        <tissue evidence="2">Leaf</tissue>
    </source>
</reference>
<evidence type="ECO:0000313" key="2">
    <source>
        <dbReference type="EMBL" id="MBX46006.1"/>
    </source>
</evidence>
<accession>A0A2P2NU29</accession>
<keyword evidence="1" id="KW-0472">Membrane</keyword>
<protein>
    <submittedName>
        <fullName evidence="2">Uncharacterized protein</fullName>
    </submittedName>
</protein>